<evidence type="ECO:0000313" key="7">
    <source>
        <dbReference type="EMBL" id="REK86738.1"/>
    </source>
</evidence>
<dbReference type="InterPro" id="IPR016167">
    <property type="entry name" value="FAD-bd_PCMH_sub1"/>
</dbReference>
<evidence type="ECO:0000256" key="2">
    <source>
        <dbReference type="ARBA" id="ARBA00005466"/>
    </source>
</evidence>
<dbReference type="InterPro" id="IPR050416">
    <property type="entry name" value="FAD-linked_Oxidoreductase"/>
</dbReference>
<comment type="caution">
    <text evidence="7">The sequence shown here is derived from an EMBL/GenBank/DDBJ whole genome shotgun (WGS) entry which is preliminary data.</text>
</comment>
<comment type="cofactor">
    <cofactor evidence="1">
        <name>FAD</name>
        <dbReference type="ChEBI" id="CHEBI:57692"/>
    </cofactor>
</comment>
<feature type="domain" description="FAD-binding PCMH-type" evidence="6">
    <location>
        <begin position="44"/>
        <end position="215"/>
    </location>
</feature>
<reference evidence="7 8" key="1">
    <citation type="submission" date="2018-08" db="EMBL/GenBank/DDBJ databases">
        <title>Streptomyces NEAU-D10 sp. nov., a novel Actinomycete isolated from soil.</title>
        <authorList>
            <person name="Jin L."/>
        </authorList>
    </citation>
    <scope>NUCLEOTIDE SEQUENCE [LARGE SCALE GENOMIC DNA]</scope>
    <source>
        <strain evidence="7 8">NEAU-D10</strain>
    </source>
</reference>
<organism evidence="7 8">
    <name type="scientific">Streptomyces inhibens</name>
    <dbReference type="NCBI Taxonomy" id="2293571"/>
    <lineage>
        <taxon>Bacteria</taxon>
        <taxon>Bacillati</taxon>
        <taxon>Actinomycetota</taxon>
        <taxon>Actinomycetes</taxon>
        <taxon>Kitasatosporales</taxon>
        <taxon>Streptomycetaceae</taxon>
        <taxon>Streptomyces</taxon>
    </lineage>
</organism>
<dbReference type="PROSITE" id="PS51387">
    <property type="entry name" value="FAD_PCMH"/>
    <property type="match status" value="1"/>
</dbReference>
<dbReference type="Gene3D" id="3.40.462.20">
    <property type="match status" value="1"/>
</dbReference>
<comment type="similarity">
    <text evidence="2">Belongs to the oxygen-dependent FAD-linked oxidoreductase family.</text>
</comment>
<evidence type="ECO:0000256" key="5">
    <source>
        <dbReference type="ARBA" id="ARBA00023002"/>
    </source>
</evidence>
<dbReference type="OrthoDB" id="3682986at2"/>
<dbReference type="GO" id="GO:0016491">
    <property type="term" value="F:oxidoreductase activity"/>
    <property type="evidence" value="ECO:0007669"/>
    <property type="project" value="UniProtKB-KW"/>
</dbReference>
<proteinExistence type="inferred from homology"/>
<dbReference type="PANTHER" id="PTHR42973">
    <property type="entry name" value="BINDING OXIDOREDUCTASE, PUTATIVE (AFU_ORTHOLOGUE AFUA_1G17690)-RELATED"/>
    <property type="match status" value="1"/>
</dbReference>
<evidence type="ECO:0000256" key="1">
    <source>
        <dbReference type="ARBA" id="ARBA00001974"/>
    </source>
</evidence>
<evidence type="ECO:0000259" key="6">
    <source>
        <dbReference type="PROSITE" id="PS51387"/>
    </source>
</evidence>
<dbReference type="InterPro" id="IPR036318">
    <property type="entry name" value="FAD-bd_PCMH-like_sf"/>
</dbReference>
<dbReference type="SUPFAM" id="SSF56176">
    <property type="entry name" value="FAD-binding/transporter-associated domain-like"/>
    <property type="match status" value="1"/>
</dbReference>
<dbReference type="EMBL" id="QUAC01000239">
    <property type="protein sequence ID" value="REK86738.1"/>
    <property type="molecule type" value="Genomic_DNA"/>
</dbReference>
<evidence type="ECO:0000256" key="4">
    <source>
        <dbReference type="ARBA" id="ARBA00022827"/>
    </source>
</evidence>
<dbReference type="Gene3D" id="3.30.465.10">
    <property type="match status" value="1"/>
</dbReference>
<keyword evidence="3" id="KW-0285">Flavoprotein</keyword>
<dbReference type="AlphaFoldDB" id="A0A371PWC9"/>
<dbReference type="Pfam" id="PF01565">
    <property type="entry name" value="FAD_binding_4"/>
    <property type="match status" value="1"/>
</dbReference>
<evidence type="ECO:0000256" key="3">
    <source>
        <dbReference type="ARBA" id="ARBA00022630"/>
    </source>
</evidence>
<keyword evidence="5" id="KW-0560">Oxidoreductase</keyword>
<name>A0A371PWC9_STRIH</name>
<sequence length="463" mass="52233">MGCPHAIGVKESIVSHSTGTRVLRRGDEGYEQARRAVVWHAGAPNRFPEVIVRARDEDDVMDAVRLARDEDRQMAVCSGHHSWSGSHLRDGIVLLDLAGLRDVSVDSEAMTATLQPGVRGSELGALLHERGLFFPVGHCEGVCVGGYLLQGGFGWRGRELGPSCMSVTGIDVVTADGNHTYADGTRNPDLFWAARGAGPGFFGVVTRFHVKLYSLQPVTLTSFYLYPPDVWEEYLRWSRLIEPTLPAEVELWNLMYRDESVSSEGPVISVSATAFVDTEERAREELTLFERCPVRDRALIAEVNRATTTSELTARNTHYPPDRRFIADNTWTHASFDELLPGLRAIHQDFPPAPTHLVWFPWTLTPQRPPMAYSVEDELYLALYAGWEHPADDETYRRWVTERMRAMEPLATGIQLADENLINRPRRFVTEDSLHRLDEIRARYDPDGRFVSWLGRPQFAHAP</sequence>
<dbReference type="PANTHER" id="PTHR42973:SF39">
    <property type="entry name" value="FAD-BINDING PCMH-TYPE DOMAIN-CONTAINING PROTEIN"/>
    <property type="match status" value="1"/>
</dbReference>
<keyword evidence="4" id="KW-0274">FAD</keyword>
<accession>A0A371PWC9</accession>
<protein>
    <submittedName>
        <fullName evidence="7">FAD-binding oxidoreductase</fullName>
    </submittedName>
</protein>
<gene>
    <name evidence="7" type="ORF">DY245_30820</name>
</gene>
<dbReference type="InterPro" id="IPR016166">
    <property type="entry name" value="FAD-bd_PCMH"/>
</dbReference>
<dbReference type="Proteomes" id="UP000262477">
    <property type="component" value="Unassembled WGS sequence"/>
</dbReference>
<keyword evidence="8" id="KW-1185">Reference proteome</keyword>
<evidence type="ECO:0000313" key="8">
    <source>
        <dbReference type="Proteomes" id="UP000262477"/>
    </source>
</evidence>
<dbReference type="InterPro" id="IPR006094">
    <property type="entry name" value="Oxid_FAD_bind_N"/>
</dbReference>
<dbReference type="InterPro" id="IPR016169">
    <property type="entry name" value="FAD-bd_PCMH_sub2"/>
</dbReference>
<dbReference type="Gene3D" id="3.30.43.10">
    <property type="entry name" value="Uridine Diphospho-n-acetylenolpyruvylglucosamine Reductase, domain 2"/>
    <property type="match status" value="1"/>
</dbReference>
<dbReference type="GO" id="GO:0071949">
    <property type="term" value="F:FAD binding"/>
    <property type="evidence" value="ECO:0007669"/>
    <property type="project" value="InterPro"/>
</dbReference>